<gene>
    <name evidence="2" type="ORF">GCM10023205_19120</name>
</gene>
<dbReference type="InterPro" id="IPR006680">
    <property type="entry name" value="Amidohydro-rel"/>
</dbReference>
<feature type="domain" description="Amidohydrolase-related" evidence="1">
    <location>
        <begin position="56"/>
        <end position="407"/>
    </location>
</feature>
<dbReference type="InterPro" id="IPR057744">
    <property type="entry name" value="OTAase-like"/>
</dbReference>
<dbReference type="InterPro" id="IPR032466">
    <property type="entry name" value="Metal_Hydrolase"/>
</dbReference>
<dbReference type="EMBL" id="BAABHS010000005">
    <property type="protein sequence ID" value="GAA4956969.1"/>
    <property type="molecule type" value="Genomic_DNA"/>
</dbReference>
<dbReference type="Gene3D" id="3.20.20.140">
    <property type="entry name" value="Metal-dependent hydrolases"/>
    <property type="match status" value="1"/>
</dbReference>
<dbReference type="SUPFAM" id="SSF51556">
    <property type="entry name" value="Metallo-dependent hydrolases"/>
    <property type="match status" value="1"/>
</dbReference>
<protein>
    <submittedName>
        <fullName evidence="2">Amidohydrolase family protein</fullName>
    </submittedName>
</protein>
<comment type="caution">
    <text evidence="2">The sequence shown here is derived from an EMBL/GenBank/DDBJ whole genome shotgun (WGS) entry which is preliminary data.</text>
</comment>
<dbReference type="RefSeq" id="WP_345674908.1">
    <property type="nucleotide sequence ID" value="NZ_BAABHS010000005.1"/>
</dbReference>
<dbReference type="PANTHER" id="PTHR43135">
    <property type="entry name" value="ALPHA-D-RIBOSE 1-METHYLPHOSPHONATE 5-TRIPHOSPHATE DIPHOSPHATASE"/>
    <property type="match status" value="1"/>
</dbReference>
<keyword evidence="3" id="KW-1185">Reference proteome</keyword>
<accession>A0ABP9GYS3</accession>
<reference evidence="3" key="1">
    <citation type="journal article" date="2019" name="Int. J. Syst. Evol. Microbiol.">
        <title>The Global Catalogue of Microorganisms (GCM) 10K type strain sequencing project: providing services to taxonomists for standard genome sequencing and annotation.</title>
        <authorList>
            <consortium name="The Broad Institute Genomics Platform"/>
            <consortium name="The Broad Institute Genome Sequencing Center for Infectious Disease"/>
            <person name="Wu L."/>
            <person name="Ma J."/>
        </authorList>
    </citation>
    <scope>NUCLEOTIDE SEQUENCE [LARGE SCALE GENOMIC DNA]</scope>
    <source>
        <strain evidence="3">JCM 17986</strain>
    </source>
</reference>
<sequence>MSRLLLTRATVLDGIHGPASGHTVVVEDGRITHVGPDTEAPQGADGDRVVDLAGRTLMPGMWTCHFHATYHELGAKPNVPYGNDFPPSYQALVAAKNLHTALEHGYTGVVSAGGSNEVEPGIKRAIEDGLVPGPRFRPSGRELSTTGHANDAVPWHWHMPAPGAVRVCDGADGFRLGVREQIKRGAEVVKLFVTGGHGTPGPKDSVEMTRDELAAAIDTAHARGALIRGHLVNKPAIMLALELGIDIVDHCDAMDDEVIEALVETGAFVVPSLHFPKHFLELMGDGLGFNADAIRADLAHMYETIPKAQAAGVRFVLGDDYGAVGFPHGLYGRELRLYTEHAGITPLEIIGWATRNGADLARRGADLGTIESGKIADMIVVDGDPLADIGLLADHKPTAVLKGGTVVAGVLPHS</sequence>
<dbReference type="Pfam" id="PF01979">
    <property type="entry name" value="Amidohydro_1"/>
    <property type="match status" value="1"/>
</dbReference>
<evidence type="ECO:0000259" key="1">
    <source>
        <dbReference type="Pfam" id="PF01979"/>
    </source>
</evidence>
<dbReference type="SUPFAM" id="SSF51338">
    <property type="entry name" value="Composite domain of metallo-dependent hydrolases"/>
    <property type="match status" value="1"/>
</dbReference>
<dbReference type="CDD" id="cd01299">
    <property type="entry name" value="Met_dep_hydrolase_A"/>
    <property type="match status" value="1"/>
</dbReference>
<evidence type="ECO:0000313" key="3">
    <source>
        <dbReference type="Proteomes" id="UP001500466"/>
    </source>
</evidence>
<proteinExistence type="predicted"/>
<dbReference type="Proteomes" id="UP001500466">
    <property type="component" value="Unassembled WGS sequence"/>
</dbReference>
<organism evidence="2 3">
    <name type="scientific">Yinghuangia aomiensis</name>
    <dbReference type="NCBI Taxonomy" id="676205"/>
    <lineage>
        <taxon>Bacteria</taxon>
        <taxon>Bacillati</taxon>
        <taxon>Actinomycetota</taxon>
        <taxon>Actinomycetes</taxon>
        <taxon>Kitasatosporales</taxon>
        <taxon>Streptomycetaceae</taxon>
        <taxon>Yinghuangia</taxon>
    </lineage>
</organism>
<dbReference type="InterPro" id="IPR011059">
    <property type="entry name" value="Metal-dep_hydrolase_composite"/>
</dbReference>
<name>A0ABP9GYS3_9ACTN</name>
<dbReference type="InterPro" id="IPR051781">
    <property type="entry name" value="Metallo-dep_Hydrolase"/>
</dbReference>
<dbReference type="PANTHER" id="PTHR43135:SF3">
    <property type="entry name" value="ALPHA-D-RIBOSE 1-METHYLPHOSPHONATE 5-TRIPHOSPHATE DIPHOSPHATASE"/>
    <property type="match status" value="1"/>
</dbReference>
<evidence type="ECO:0000313" key="2">
    <source>
        <dbReference type="EMBL" id="GAA4956969.1"/>
    </source>
</evidence>
<dbReference type="Gene3D" id="2.30.40.10">
    <property type="entry name" value="Urease, subunit C, domain 1"/>
    <property type="match status" value="1"/>
</dbReference>